<accession>A0A165VFP4</accession>
<dbReference type="InParanoid" id="A0A165VFP4"/>
<dbReference type="EMBL" id="KV425553">
    <property type="protein sequence ID" value="KZT29610.1"/>
    <property type="molecule type" value="Genomic_DNA"/>
</dbReference>
<dbReference type="InterPro" id="IPR015424">
    <property type="entry name" value="PyrdxlP-dep_Trfase"/>
</dbReference>
<dbReference type="Gene3D" id="3.90.1150.10">
    <property type="entry name" value="Aspartate Aminotransferase, domain 1"/>
    <property type="match status" value="1"/>
</dbReference>
<evidence type="ECO:0000313" key="2">
    <source>
        <dbReference type="Proteomes" id="UP000076761"/>
    </source>
</evidence>
<keyword evidence="2" id="KW-1185">Reference proteome</keyword>
<dbReference type="InterPro" id="IPR015422">
    <property type="entry name" value="PyrdxlP-dep_Trfase_small"/>
</dbReference>
<reference evidence="1 2" key="1">
    <citation type="journal article" date="2016" name="Mol. Biol. Evol.">
        <title>Comparative Genomics of Early-Diverging Mushroom-Forming Fungi Provides Insights into the Origins of Lignocellulose Decay Capabilities.</title>
        <authorList>
            <person name="Nagy L.G."/>
            <person name="Riley R."/>
            <person name="Tritt A."/>
            <person name="Adam C."/>
            <person name="Daum C."/>
            <person name="Floudas D."/>
            <person name="Sun H."/>
            <person name="Yadav J.S."/>
            <person name="Pangilinan J."/>
            <person name="Larsson K.H."/>
            <person name="Matsuura K."/>
            <person name="Barry K."/>
            <person name="Labutti K."/>
            <person name="Kuo R."/>
            <person name="Ohm R.A."/>
            <person name="Bhattacharya S.S."/>
            <person name="Shirouzu T."/>
            <person name="Yoshinaga Y."/>
            <person name="Martin F.M."/>
            <person name="Grigoriev I.V."/>
            <person name="Hibbett D.S."/>
        </authorList>
    </citation>
    <scope>NUCLEOTIDE SEQUENCE [LARGE SCALE GENOMIC DNA]</scope>
    <source>
        <strain evidence="1 2">HHB14362 ss-1</strain>
    </source>
</reference>
<dbReference type="SUPFAM" id="SSF53383">
    <property type="entry name" value="PLP-dependent transferases"/>
    <property type="match status" value="1"/>
</dbReference>
<proteinExistence type="predicted"/>
<dbReference type="AlphaFoldDB" id="A0A165VFP4"/>
<gene>
    <name evidence="1" type="ORF">NEOLEDRAFT_456268</name>
</gene>
<dbReference type="Proteomes" id="UP000076761">
    <property type="component" value="Unassembled WGS sequence"/>
</dbReference>
<organism evidence="1 2">
    <name type="scientific">Neolentinus lepideus HHB14362 ss-1</name>
    <dbReference type="NCBI Taxonomy" id="1314782"/>
    <lineage>
        <taxon>Eukaryota</taxon>
        <taxon>Fungi</taxon>
        <taxon>Dikarya</taxon>
        <taxon>Basidiomycota</taxon>
        <taxon>Agaricomycotina</taxon>
        <taxon>Agaricomycetes</taxon>
        <taxon>Gloeophyllales</taxon>
        <taxon>Gloeophyllaceae</taxon>
        <taxon>Neolentinus</taxon>
    </lineage>
</organism>
<sequence length="227" mass="26038">MTLFEHSKRMLASKIIRHSAFSRQLSYSLLRRFRAAHISWRYFRGQLETRLTAHLLKHYVMVRPSLINGCPQPGWFRLTFSRNNEHMAEAFRRPDAAIDPDCIAPSFIRGIQYLITPSKGPAELLVTCVEETKLTLLPWPGHQRSHTPSFQTPPNSRLASIETCVSQKPRVHHQCSAIRSTCRHHRDLHGWAKRLYPELHSVGPSVTRNVDSIYTAGDNLLGHGNIF</sequence>
<protein>
    <submittedName>
        <fullName evidence="1">Uncharacterized protein</fullName>
    </submittedName>
</protein>
<name>A0A165VFP4_9AGAM</name>
<evidence type="ECO:0000313" key="1">
    <source>
        <dbReference type="EMBL" id="KZT29610.1"/>
    </source>
</evidence>